<feature type="chain" id="PRO_5046052771" evidence="1">
    <location>
        <begin position="20"/>
        <end position="142"/>
    </location>
</feature>
<keyword evidence="3" id="KW-1185">Reference proteome</keyword>
<protein>
    <submittedName>
        <fullName evidence="2">VirK protein</fullName>
    </submittedName>
</protein>
<dbReference type="InterPro" id="IPR010694">
    <property type="entry name" value="Uncharacterised_VirK"/>
</dbReference>
<dbReference type="EMBL" id="LT629706">
    <property type="protein sequence ID" value="SDO86395.1"/>
    <property type="molecule type" value="Genomic_DNA"/>
</dbReference>
<dbReference type="Proteomes" id="UP000181903">
    <property type="component" value="Chromosome I"/>
</dbReference>
<sequence length="142" mass="15381">MNKSCLFMLALSLPAMSWASDALPDLPAVTQSLLAGKSVSVVLDLGLCKPGSSNVEPTKTRGGLRIDAFRVTEDGTLAFADDHFSVSREGKPINQFLRYRVHPDGNAEFSMTIFSVPDYRQIDKTLTYQCGIGKGLSFFAGS</sequence>
<reference evidence="2 3" key="1">
    <citation type="submission" date="2016-10" db="EMBL/GenBank/DDBJ databases">
        <authorList>
            <person name="Varghese N."/>
            <person name="Submissions S."/>
        </authorList>
    </citation>
    <scope>NUCLEOTIDE SEQUENCE [LARGE SCALE GENOMIC DNA]</scope>
    <source>
        <strain evidence="2 3">BS2776</strain>
    </source>
</reference>
<proteinExistence type="predicted"/>
<gene>
    <name evidence="2" type="ORF">SAMN04490208_5222</name>
</gene>
<dbReference type="Pfam" id="PF06903">
    <property type="entry name" value="VirK"/>
    <property type="match status" value="1"/>
</dbReference>
<organism evidence="2 3">
    <name type="scientific">Pseudomonas poae</name>
    <dbReference type="NCBI Taxonomy" id="200451"/>
    <lineage>
        <taxon>Bacteria</taxon>
        <taxon>Pseudomonadati</taxon>
        <taxon>Pseudomonadota</taxon>
        <taxon>Gammaproteobacteria</taxon>
        <taxon>Pseudomonadales</taxon>
        <taxon>Pseudomonadaceae</taxon>
        <taxon>Pseudomonas</taxon>
    </lineage>
</organism>
<dbReference type="RefSeq" id="WP_060550117.1">
    <property type="nucleotide sequence ID" value="NZ_JYLI01000022.1"/>
</dbReference>
<evidence type="ECO:0000313" key="3">
    <source>
        <dbReference type="Proteomes" id="UP000181903"/>
    </source>
</evidence>
<name>A0ABY0S6K1_9PSED</name>
<accession>A0ABY0S6K1</accession>
<feature type="signal peptide" evidence="1">
    <location>
        <begin position="1"/>
        <end position="19"/>
    </location>
</feature>
<keyword evidence="1" id="KW-0732">Signal</keyword>
<evidence type="ECO:0000313" key="2">
    <source>
        <dbReference type="EMBL" id="SDO86395.1"/>
    </source>
</evidence>
<evidence type="ECO:0000256" key="1">
    <source>
        <dbReference type="SAM" id="SignalP"/>
    </source>
</evidence>